<name>A0A495BIR5_VOGIN</name>
<sequence length="37" mass="3911">MNWLAAACGVLVLAAGLWAYLRPDFVVDAANLIAACF</sequence>
<protein>
    <submittedName>
        <fullName evidence="1">Uncharacterized protein</fullName>
    </submittedName>
</protein>
<dbReference type="EMBL" id="RBID01000011">
    <property type="protein sequence ID" value="RKQ61008.1"/>
    <property type="molecule type" value="Genomic_DNA"/>
</dbReference>
<accession>A0A495BIR5</accession>
<dbReference type="Proteomes" id="UP000279384">
    <property type="component" value="Unassembled WGS sequence"/>
</dbReference>
<evidence type="ECO:0000313" key="2">
    <source>
        <dbReference type="Proteomes" id="UP000279384"/>
    </source>
</evidence>
<comment type="caution">
    <text evidence="1">The sequence shown here is derived from an EMBL/GenBank/DDBJ whole genome shotgun (WGS) entry which is preliminary data.</text>
</comment>
<gene>
    <name evidence="1" type="ORF">C8E02_0773</name>
</gene>
<proteinExistence type="predicted"/>
<organism evidence="1 2">
    <name type="scientific">Vogesella indigofera</name>
    <name type="common">Pseudomonas indigofera</name>
    <dbReference type="NCBI Taxonomy" id="45465"/>
    <lineage>
        <taxon>Bacteria</taxon>
        <taxon>Pseudomonadati</taxon>
        <taxon>Pseudomonadota</taxon>
        <taxon>Betaproteobacteria</taxon>
        <taxon>Neisseriales</taxon>
        <taxon>Chromobacteriaceae</taxon>
        <taxon>Vogesella</taxon>
    </lineage>
</organism>
<reference evidence="1 2" key="1">
    <citation type="submission" date="2018-10" db="EMBL/GenBank/DDBJ databases">
        <title>Genomic Encyclopedia of Type Strains, Phase IV (KMG-IV): sequencing the most valuable type-strain genomes for metagenomic binning, comparative biology and taxonomic classification.</title>
        <authorList>
            <person name="Goeker M."/>
        </authorList>
    </citation>
    <scope>NUCLEOTIDE SEQUENCE [LARGE SCALE GENOMIC DNA]</scope>
    <source>
        <strain evidence="1 2">DSM 3303</strain>
    </source>
</reference>
<dbReference type="AlphaFoldDB" id="A0A495BIR5"/>
<evidence type="ECO:0000313" key="1">
    <source>
        <dbReference type="EMBL" id="RKQ61008.1"/>
    </source>
</evidence>